<protein>
    <submittedName>
        <fullName evidence="2">Uncharacterized protein</fullName>
    </submittedName>
</protein>
<name>A0A836IBJ0_9TRYP</name>
<feature type="transmembrane region" description="Helical" evidence="1">
    <location>
        <begin position="76"/>
        <end position="98"/>
    </location>
</feature>
<organism evidence="2 3">
    <name type="scientific">Porcisia hertigi</name>
    <dbReference type="NCBI Taxonomy" id="2761500"/>
    <lineage>
        <taxon>Eukaryota</taxon>
        <taxon>Discoba</taxon>
        <taxon>Euglenozoa</taxon>
        <taxon>Kinetoplastea</taxon>
        <taxon>Metakinetoplastina</taxon>
        <taxon>Trypanosomatida</taxon>
        <taxon>Trypanosomatidae</taxon>
        <taxon>Leishmaniinae</taxon>
        <taxon>Porcisia</taxon>
    </lineage>
</organism>
<sequence>MKYSVCGARVTSGSLEEGNAIPPPDLSSPPFFYGFITLIVPLSSMAWLLYTAYTWMEDRSTYFHHASPILSSRWHVVLWMAVSPQLLFLCFYASWMGWELFKHN</sequence>
<dbReference type="EMBL" id="JAFJZO010000034">
    <property type="protein sequence ID" value="KAG5494126.1"/>
    <property type="molecule type" value="Genomic_DNA"/>
</dbReference>
<dbReference type="Proteomes" id="UP000674318">
    <property type="component" value="Unassembled WGS sequence"/>
</dbReference>
<dbReference type="RefSeq" id="XP_067754161.1">
    <property type="nucleotide sequence ID" value="XM_067898004.1"/>
</dbReference>
<keyword evidence="1" id="KW-0812">Transmembrane</keyword>
<evidence type="ECO:0000313" key="2">
    <source>
        <dbReference type="EMBL" id="KAG5494126.1"/>
    </source>
</evidence>
<proteinExistence type="predicted"/>
<keyword evidence="1" id="KW-0472">Membrane</keyword>
<feature type="transmembrane region" description="Helical" evidence="1">
    <location>
        <begin position="31"/>
        <end position="55"/>
    </location>
</feature>
<keyword evidence="1" id="KW-1133">Transmembrane helix</keyword>
<dbReference type="OrthoDB" id="248431at2759"/>
<dbReference type="KEGG" id="phet:94288081"/>
<gene>
    <name evidence="2" type="ORF">JKF63_01961</name>
</gene>
<comment type="caution">
    <text evidence="2">The sequence shown here is derived from an EMBL/GenBank/DDBJ whole genome shotgun (WGS) entry which is preliminary data.</text>
</comment>
<accession>A0A836IBJ0</accession>
<dbReference type="GeneID" id="94288081"/>
<evidence type="ECO:0000313" key="3">
    <source>
        <dbReference type="Proteomes" id="UP000674318"/>
    </source>
</evidence>
<reference evidence="2 3" key="1">
    <citation type="submission" date="2021-02" db="EMBL/GenBank/DDBJ databases">
        <title>Porcisia hertigi Genome sequencing and assembly.</title>
        <authorList>
            <person name="Almutairi H."/>
            <person name="Gatherer D."/>
        </authorList>
    </citation>
    <scope>NUCLEOTIDE SEQUENCE [LARGE SCALE GENOMIC DNA]</scope>
    <source>
        <strain evidence="2 3">C119</strain>
    </source>
</reference>
<keyword evidence="3" id="KW-1185">Reference proteome</keyword>
<dbReference type="AlphaFoldDB" id="A0A836IBJ0"/>
<evidence type="ECO:0000256" key="1">
    <source>
        <dbReference type="SAM" id="Phobius"/>
    </source>
</evidence>